<proteinExistence type="predicted"/>
<dbReference type="EMBL" id="DUJU01000069">
    <property type="protein sequence ID" value="HIH93584.1"/>
    <property type="molecule type" value="Genomic_DNA"/>
</dbReference>
<dbReference type="Proteomes" id="UP000600774">
    <property type="component" value="Unassembled WGS sequence"/>
</dbReference>
<dbReference type="RefSeq" id="WP_011020582.1">
    <property type="nucleotide sequence ID" value="NZ_DUJU01000069.1"/>
</dbReference>
<evidence type="ECO:0000256" key="1">
    <source>
        <dbReference type="SAM" id="MobiDB-lite"/>
    </source>
</evidence>
<accession>A0A832SAM5</accession>
<gene>
    <name evidence="3" type="ORF">HA338_05950</name>
</gene>
<dbReference type="PROSITE" id="PS51257">
    <property type="entry name" value="PROKAR_LIPOPROTEIN"/>
    <property type="match status" value="1"/>
</dbReference>
<feature type="region of interest" description="Disordered" evidence="1">
    <location>
        <begin position="25"/>
        <end position="54"/>
    </location>
</feature>
<dbReference type="GeneID" id="1472425"/>
<dbReference type="InterPro" id="IPR025711">
    <property type="entry name" value="PepSY"/>
</dbReference>
<evidence type="ECO:0000313" key="4">
    <source>
        <dbReference type="Proteomes" id="UP000600774"/>
    </source>
</evidence>
<dbReference type="AlphaFoldDB" id="A0A832SAM5"/>
<comment type="caution">
    <text evidence="3">The sequence shown here is derived from an EMBL/GenBank/DDBJ whole genome shotgun (WGS) entry which is preliminary data.</text>
</comment>
<feature type="domain" description="PepSY" evidence="2">
    <location>
        <begin position="139"/>
        <end position="197"/>
    </location>
</feature>
<organism evidence="3 4">
    <name type="scientific">Methanosarcina acetivorans</name>
    <dbReference type="NCBI Taxonomy" id="2214"/>
    <lineage>
        <taxon>Archaea</taxon>
        <taxon>Methanobacteriati</taxon>
        <taxon>Methanobacteriota</taxon>
        <taxon>Stenosarchaea group</taxon>
        <taxon>Methanomicrobia</taxon>
        <taxon>Methanosarcinales</taxon>
        <taxon>Methanosarcinaceae</taxon>
        <taxon>Methanosarcina</taxon>
    </lineage>
</organism>
<sequence length="206" mass="22276">MKKILFTVLMVGLLVISVAGCADTDDTTPSTADEAISPTISANSSTDETTASPDNMTADRAKEIALSHAGLAEANVTFVTAKLDTEDGKQEYEIEFYSGNTEYDYDIDASTGEILSYDYDAENYSASGSTQSGDNSTYIGEEKAKSIALEKVSGATESDIRLYLDYEDGMAVYEGSIVFDSMEYEFEIDATTGTIVDWNVESVFDD</sequence>
<evidence type="ECO:0000259" key="2">
    <source>
        <dbReference type="Pfam" id="PF03413"/>
    </source>
</evidence>
<dbReference type="Gene3D" id="3.10.450.40">
    <property type="match status" value="2"/>
</dbReference>
<name>A0A832SAM5_9EURY</name>
<dbReference type="Pfam" id="PF03413">
    <property type="entry name" value="PepSY"/>
    <property type="match status" value="2"/>
</dbReference>
<reference evidence="3" key="1">
    <citation type="journal article" date="2020" name="bioRxiv">
        <title>A rank-normalized archaeal taxonomy based on genome phylogeny resolves widespread incomplete and uneven classifications.</title>
        <authorList>
            <person name="Rinke C."/>
            <person name="Chuvochina M."/>
            <person name="Mussig A.J."/>
            <person name="Chaumeil P.-A."/>
            <person name="Waite D.W."/>
            <person name="Whitman W.B."/>
            <person name="Parks D.H."/>
            <person name="Hugenholtz P."/>
        </authorList>
    </citation>
    <scope>NUCLEOTIDE SEQUENCE</scope>
    <source>
        <strain evidence="3">UBA8876</strain>
    </source>
</reference>
<feature type="domain" description="PepSY" evidence="2">
    <location>
        <begin position="57"/>
        <end position="117"/>
    </location>
</feature>
<dbReference type="OMA" id="GNTEYDY"/>
<evidence type="ECO:0000313" key="3">
    <source>
        <dbReference type="EMBL" id="HIH93584.1"/>
    </source>
</evidence>
<protein>
    <submittedName>
        <fullName evidence="3">PepSY domain-containing protein</fullName>
    </submittedName>
</protein>
<feature type="compositionally biased region" description="Polar residues" evidence="1">
    <location>
        <begin position="38"/>
        <end position="54"/>
    </location>
</feature>